<dbReference type="PANTHER" id="PTHR42913:SF3">
    <property type="entry name" value="64 KDA MITOCHONDRIAL NADH DEHYDROGENASE (EUROFUNG)"/>
    <property type="match status" value="1"/>
</dbReference>
<dbReference type="Pfam" id="PF07992">
    <property type="entry name" value="Pyr_redox_2"/>
    <property type="match status" value="1"/>
</dbReference>
<evidence type="ECO:0000256" key="6">
    <source>
        <dbReference type="SAM" id="MobiDB-lite"/>
    </source>
</evidence>
<name>A0A4U3M3I6_9ACTN</name>
<dbReference type="InterPro" id="IPR051169">
    <property type="entry name" value="NADH-Q_oxidoreductase"/>
</dbReference>
<organism evidence="8 9">
    <name type="scientific">Kribbella jiaozuonensis</name>
    <dbReference type="NCBI Taxonomy" id="2575441"/>
    <lineage>
        <taxon>Bacteria</taxon>
        <taxon>Bacillati</taxon>
        <taxon>Actinomycetota</taxon>
        <taxon>Actinomycetes</taxon>
        <taxon>Propionibacteriales</taxon>
        <taxon>Kribbellaceae</taxon>
        <taxon>Kribbella</taxon>
    </lineage>
</organism>
<evidence type="ECO:0000256" key="1">
    <source>
        <dbReference type="ARBA" id="ARBA00001974"/>
    </source>
</evidence>
<gene>
    <name evidence="8" type="ORF">FDA38_06240</name>
</gene>
<keyword evidence="3" id="KW-0285">Flavoprotein</keyword>
<dbReference type="GO" id="GO:0003955">
    <property type="term" value="F:NAD(P)H dehydrogenase (quinone) activity"/>
    <property type="evidence" value="ECO:0007669"/>
    <property type="project" value="TreeGrafter"/>
</dbReference>
<feature type="region of interest" description="Disordered" evidence="6">
    <location>
        <begin position="1"/>
        <end position="20"/>
    </location>
</feature>
<protein>
    <recommendedName>
        <fullName evidence="7">FAD/NAD(P)-binding domain-containing protein</fullName>
    </recommendedName>
</protein>
<dbReference type="Proteomes" id="UP000305836">
    <property type="component" value="Unassembled WGS sequence"/>
</dbReference>
<keyword evidence="5" id="KW-0560">Oxidoreductase</keyword>
<keyword evidence="9" id="KW-1185">Reference proteome</keyword>
<comment type="cofactor">
    <cofactor evidence="1">
        <name>FAD</name>
        <dbReference type="ChEBI" id="CHEBI:57692"/>
    </cofactor>
</comment>
<dbReference type="InterPro" id="IPR023753">
    <property type="entry name" value="FAD/NAD-binding_dom"/>
</dbReference>
<accession>A0A4U3M3I6</accession>
<dbReference type="EMBL" id="SZPZ01000001">
    <property type="protein sequence ID" value="TKK82384.1"/>
    <property type="molecule type" value="Genomic_DNA"/>
</dbReference>
<evidence type="ECO:0000313" key="8">
    <source>
        <dbReference type="EMBL" id="TKK82384.1"/>
    </source>
</evidence>
<dbReference type="OrthoDB" id="9781621at2"/>
<evidence type="ECO:0000259" key="7">
    <source>
        <dbReference type="Pfam" id="PF07992"/>
    </source>
</evidence>
<sequence>MSSEPDSDKPHPHLTDLKTDKGRLVVDEYLEVPGHPEVFASGDAAAVPDLTRPGEVTPMTAQHAQRQGKQAADNIAASFGTGIPQPYRHEDLGFVVDLGGTQAAANPLHVPLAGLPAKVVTRGYHLLSMPGNRVRTTTAGSTTTWT</sequence>
<evidence type="ECO:0000256" key="3">
    <source>
        <dbReference type="ARBA" id="ARBA00022630"/>
    </source>
</evidence>
<evidence type="ECO:0000256" key="5">
    <source>
        <dbReference type="ARBA" id="ARBA00023002"/>
    </source>
</evidence>
<dbReference type="SUPFAM" id="SSF51905">
    <property type="entry name" value="FAD/NAD(P)-binding domain"/>
    <property type="match status" value="1"/>
</dbReference>
<evidence type="ECO:0000256" key="4">
    <source>
        <dbReference type="ARBA" id="ARBA00022827"/>
    </source>
</evidence>
<keyword evidence="4" id="KW-0274">FAD</keyword>
<reference evidence="8 9" key="1">
    <citation type="submission" date="2019-04" db="EMBL/GenBank/DDBJ databases">
        <title>Kribbella sp. NEAU-THZ 27 nov., a novel actinomycete isolated from soil.</title>
        <authorList>
            <person name="Duan L."/>
        </authorList>
    </citation>
    <scope>NUCLEOTIDE SEQUENCE [LARGE SCALE GENOMIC DNA]</scope>
    <source>
        <strain evidence="9">NEAU-THZ27</strain>
    </source>
</reference>
<feature type="domain" description="FAD/NAD(P)-binding" evidence="7">
    <location>
        <begin position="17"/>
        <end position="68"/>
    </location>
</feature>
<dbReference type="Gene3D" id="3.50.50.100">
    <property type="match status" value="1"/>
</dbReference>
<comment type="similarity">
    <text evidence="2">Belongs to the NADH dehydrogenase family.</text>
</comment>
<evidence type="ECO:0000313" key="9">
    <source>
        <dbReference type="Proteomes" id="UP000305836"/>
    </source>
</evidence>
<dbReference type="PANTHER" id="PTHR42913">
    <property type="entry name" value="APOPTOSIS-INDUCING FACTOR 1"/>
    <property type="match status" value="1"/>
</dbReference>
<dbReference type="AlphaFoldDB" id="A0A4U3M3I6"/>
<evidence type="ECO:0000256" key="2">
    <source>
        <dbReference type="ARBA" id="ARBA00005272"/>
    </source>
</evidence>
<proteinExistence type="inferred from homology"/>
<comment type="caution">
    <text evidence="8">The sequence shown here is derived from an EMBL/GenBank/DDBJ whole genome shotgun (WGS) entry which is preliminary data.</text>
</comment>
<dbReference type="GO" id="GO:0019646">
    <property type="term" value="P:aerobic electron transport chain"/>
    <property type="evidence" value="ECO:0007669"/>
    <property type="project" value="TreeGrafter"/>
</dbReference>
<dbReference type="InterPro" id="IPR036188">
    <property type="entry name" value="FAD/NAD-bd_sf"/>
</dbReference>